<gene>
    <name evidence="2" type="ORF">JMJ35_006974</name>
</gene>
<accession>A0AA39QWI0</accession>
<dbReference type="PANTHER" id="PTHR35394:SF5">
    <property type="entry name" value="DUF3176 DOMAIN-CONTAINING PROTEIN"/>
    <property type="match status" value="1"/>
</dbReference>
<dbReference type="Proteomes" id="UP001166286">
    <property type="component" value="Unassembled WGS sequence"/>
</dbReference>
<dbReference type="EMBL" id="JAFEKC020000015">
    <property type="protein sequence ID" value="KAK0510542.1"/>
    <property type="molecule type" value="Genomic_DNA"/>
</dbReference>
<protein>
    <submittedName>
        <fullName evidence="2">Uncharacterized protein</fullName>
    </submittedName>
</protein>
<keyword evidence="1" id="KW-0812">Transmembrane</keyword>
<name>A0AA39QWI0_9LECA</name>
<reference evidence="2" key="1">
    <citation type="submission" date="2023-03" db="EMBL/GenBank/DDBJ databases">
        <title>Complete genome of Cladonia borealis.</title>
        <authorList>
            <person name="Park H."/>
        </authorList>
    </citation>
    <scope>NUCLEOTIDE SEQUENCE</scope>
    <source>
        <strain evidence="2">ANT050790</strain>
    </source>
</reference>
<keyword evidence="3" id="KW-1185">Reference proteome</keyword>
<evidence type="ECO:0000256" key="1">
    <source>
        <dbReference type="SAM" id="Phobius"/>
    </source>
</evidence>
<dbReference type="Pfam" id="PF11374">
    <property type="entry name" value="DUF3176"/>
    <property type="match status" value="1"/>
</dbReference>
<comment type="caution">
    <text evidence="2">The sequence shown here is derived from an EMBL/GenBank/DDBJ whole genome shotgun (WGS) entry which is preliminary data.</text>
</comment>
<sequence length="626" mass="67462">MSVYSVNTSLLSTDESARSTHEKLLPTVPRHAHLVTLIRNWCKGLVRWWWAWEVLATAISIAATISLIIVLSQADGRLQKSWTFGAAQLTINTIVALLSTVIRAALLGAVTGALNQSLWNRFSPSKGGASGPARPLKDLDIFGGAATDAWGSLKLLWRTKGFNLAALGALLTILSLAFDAFAQQVLTIGPLSVGNKTTNAAIAFDTLLPRALNYTGVALQFDNDGFPQVSPNVVGAIVSSILNNASLPIGSCPTGNCTWPTTPTLGVCSTCSTITLTTVSGPSNVTYSVPWGDLADDEGSVSLTFQNTSFVNQNVNISVLASSPVWNLESDGRLPIVNFYVFGIPPARYQTFNNSYPSGSFSNIDFIDPLMVAYNCSFSFCLQSFSASTTVGKAQQRSVGSWGQMTGSANESWTFTDVPANINMNIIDASAYTVDASSLEALGMASMPFLTGSVGSVVLLQGNMAPLQYAGPGGGLLDNDKSFTELFYDASNSLEAISALSQQIAAGMTTYLRTSRNAPPDVTFAPTVYFTEIVVRVRWAWLTFPLGLLVAALVFLVTTILQTRQLCVRPWKDHRLPLLMADIDDVVRRMAKGGLDTRNGLEERVGRMTVQLEFDEKDKIIFRRVQ</sequence>
<proteinExistence type="predicted"/>
<dbReference type="InterPro" id="IPR021514">
    <property type="entry name" value="DUF3176"/>
</dbReference>
<dbReference type="AlphaFoldDB" id="A0AA39QWI0"/>
<evidence type="ECO:0000313" key="3">
    <source>
        <dbReference type="Proteomes" id="UP001166286"/>
    </source>
</evidence>
<feature type="transmembrane region" description="Helical" evidence="1">
    <location>
        <begin position="91"/>
        <end position="114"/>
    </location>
</feature>
<feature type="transmembrane region" description="Helical" evidence="1">
    <location>
        <begin position="49"/>
        <end position="71"/>
    </location>
</feature>
<keyword evidence="1" id="KW-0472">Membrane</keyword>
<evidence type="ECO:0000313" key="2">
    <source>
        <dbReference type="EMBL" id="KAK0510542.1"/>
    </source>
</evidence>
<organism evidence="2 3">
    <name type="scientific">Cladonia borealis</name>
    <dbReference type="NCBI Taxonomy" id="184061"/>
    <lineage>
        <taxon>Eukaryota</taxon>
        <taxon>Fungi</taxon>
        <taxon>Dikarya</taxon>
        <taxon>Ascomycota</taxon>
        <taxon>Pezizomycotina</taxon>
        <taxon>Lecanoromycetes</taxon>
        <taxon>OSLEUM clade</taxon>
        <taxon>Lecanoromycetidae</taxon>
        <taxon>Lecanorales</taxon>
        <taxon>Lecanorineae</taxon>
        <taxon>Cladoniaceae</taxon>
        <taxon>Cladonia</taxon>
    </lineage>
</organism>
<feature type="transmembrane region" description="Helical" evidence="1">
    <location>
        <begin position="539"/>
        <end position="561"/>
    </location>
</feature>
<dbReference type="PANTHER" id="PTHR35394">
    <property type="entry name" value="DUF3176 DOMAIN-CONTAINING PROTEIN"/>
    <property type="match status" value="1"/>
</dbReference>
<keyword evidence="1" id="KW-1133">Transmembrane helix</keyword>
<feature type="transmembrane region" description="Helical" evidence="1">
    <location>
        <begin position="162"/>
        <end position="182"/>
    </location>
</feature>